<protein>
    <submittedName>
        <fullName evidence="1">Uncharacterized protein</fullName>
    </submittedName>
</protein>
<accession>A0A420I7C2</accession>
<organism evidence="1 2">
    <name type="scientific">Golovinomyces cichoracearum</name>
    <dbReference type="NCBI Taxonomy" id="62708"/>
    <lineage>
        <taxon>Eukaryota</taxon>
        <taxon>Fungi</taxon>
        <taxon>Dikarya</taxon>
        <taxon>Ascomycota</taxon>
        <taxon>Pezizomycotina</taxon>
        <taxon>Leotiomycetes</taxon>
        <taxon>Erysiphales</taxon>
        <taxon>Erysiphaceae</taxon>
        <taxon>Golovinomyces</taxon>
    </lineage>
</organism>
<dbReference type="AlphaFoldDB" id="A0A420I7C2"/>
<evidence type="ECO:0000313" key="1">
    <source>
        <dbReference type="EMBL" id="RKF65569.1"/>
    </source>
</evidence>
<dbReference type="EMBL" id="MCBR01011921">
    <property type="protein sequence ID" value="RKF65569.1"/>
    <property type="molecule type" value="Genomic_DNA"/>
</dbReference>
<dbReference type="Proteomes" id="UP000285405">
    <property type="component" value="Unassembled WGS sequence"/>
</dbReference>
<comment type="caution">
    <text evidence="1">The sequence shown here is derived from an EMBL/GenBank/DDBJ whole genome shotgun (WGS) entry which is preliminary data.</text>
</comment>
<reference evidence="1 2" key="1">
    <citation type="journal article" date="2018" name="BMC Genomics">
        <title>Comparative genome analyses reveal sequence features reflecting distinct modes of host-adaptation between dicot and monocot powdery mildew.</title>
        <authorList>
            <person name="Wu Y."/>
            <person name="Ma X."/>
            <person name="Pan Z."/>
            <person name="Kale S.D."/>
            <person name="Song Y."/>
            <person name="King H."/>
            <person name="Zhang Q."/>
            <person name="Presley C."/>
            <person name="Deng X."/>
            <person name="Wei C.I."/>
            <person name="Xiao S."/>
        </authorList>
    </citation>
    <scope>NUCLEOTIDE SEQUENCE [LARGE SCALE GENOMIC DNA]</scope>
    <source>
        <strain evidence="1">UCSC1</strain>
    </source>
</reference>
<sequence length="105" mass="12671">MLSTPEEMIRRRVKNNNYSREIAILMKMYRGDYKYGGEPTESECGEKHQKNQKEKFLVKWYNIFDLFKEVMIVNSRPTLRFEIKLFLLSATFQLAAPQFYNSFFH</sequence>
<gene>
    <name evidence="1" type="ORF">GcC1_119038</name>
</gene>
<evidence type="ECO:0000313" key="2">
    <source>
        <dbReference type="Proteomes" id="UP000285405"/>
    </source>
</evidence>
<proteinExistence type="predicted"/>
<name>A0A420I7C2_9PEZI</name>